<dbReference type="EMBL" id="JABXBU010002231">
    <property type="protein sequence ID" value="KAF8764957.1"/>
    <property type="molecule type" value="Genomic_DNA"/>
</dbReference>
<protein>
    <submittedName>
        <fullName evidence="1">Uncharacterized protein</fullName>
    </submittedName>
</protein>
<proteinExistence type="predicted"/>
<reference evidence="1" key="2">
    <citation type="submission" date="2020-06" db="EMBL/GenBank/DDBJ databases">
        <authorList>
            <person name="Sheffer M."/>
        </authorList>
    </citation>
    <scope>NUCLEOTIDE SEQUENCE</scope>
</reference>
<dbReference type="Proteomes" id="UP000807504">
    <property type="component" value="Unassembled WGS sequence"/>
</dbReference>
<sequence length="75" mass="8757">MMVSILWHSNHVHIGSRMREECVSFLPPLEGTSKNSVLNNYTRTRPTLADMEDYDDNVYSNSSCYRFIRSRLRSA</sequence>
<reference evidence="1" key="1">
    <citation type="journal article" date="2020" name="bioRxiv">
        <title>Chromosome-level reference genome of the European wasp spider Argiope bruennichi: a resource for studies on range expansion and evolutionary adaptation.</title>
        <authorList>
            <person name="Sheffer M.M."/>
            <person name="Hoppe A."/>
            <person name="Krehenwinkel H."/>
            <person name="Uhl G."/>
            <person name="Kuss A.W."/>
            <person name="Jensen L."/>
            <person name="Jensen C."/>
            <person name="Gillespie R.G."/>
            <person name="Hoff K.J."/>
            <person name="Prost S."/>
        </authorList>
    </citation>
    <scope>NUCLEOTIDE SEQUENCE</scope>
</reference>
<dbReference type="AlphaFoldDB" id="A0A8T0E415"/>
<comment type="caution">
    <text evidence="1">The sequence shown here is derived from an EMBL/GenBank/DDBJ whole genome shotgun (WGS) entry which is preliminary data.</text>
</comment>
<keyword evidence="2" id="KW-1185">Reference proteome</keyword>
<name>A0A8T0E415_ARGBR</name>
<evidence type="ECO:0000313" key="1">
    <source>
        <dbReference type="EMBL" id="KAF8764957.1"/>
    </source>
</evidence>
<organism evidence="1 2">
    <name type="scientific">Argiope bruennichi</name>
    <name type="common">Wasp spider</name>
    <name type="synonym">Aranea bruennichi</name>
    <dbReference type="NCBI Taxonomy" id="94029"/>
    <lineage>
        <taxon>Eukaryota</taxon>
        <taxon>Metazoa</taxon>
        <taxon>Ecdysozoa</taxon>
        <taxon>Arthropoda</taxon>
        <taxon>Chelicerata</taxon>
        <taxon>Arachnida</taxon>
        <taxon>Araneae</taxon>
        <taxon>Araneomorphae</taxon>
        <taxon>Entelegynae</taxon>
        <taxon>Araneoidea</taxon>
        <taxon>Araneidae</taxon>
        <taxon>Argiope</taxon>
    </lineage>
</organism>
<evidence type="ECO:0000313" key="2">
    <source>
        <dbReference type="Proteomes" id="UP000807504"/>
    </source>
</evidence>
<gene>
    <name evidence="1" type="ORF">HNY73_022980</name>
</gene>
<accession>A0A8T0E415</accession>